<evidence type="ECO:0000313" key="2">
    <source>
        <dbReference type="Proteomes" id="UP001195483"/>
    </source>
</evidence>
<reference evidence="1" key="1">
    <citation type="journal article" date="2021" name="Genome Biol. Evol.">
        <title>A High-Quality Reference Genome for a Parasitic Bivalve with Doubly Uniparental Inheritance (Bivalvia: Unionida).</title>
        <authorList>
            <person name="Smith C.H."/>
        </authorList>
    </citation>
    <scope>NUCLEOTIDE SEQUENCE</scope>
    <source>
        <strain evidence="1">CHS0354</strain>
    </source>
</reference>
<reference evidence="1" key="2">
    <citation type="journal article" date="2021" name="Genome Biol. Evol.">
        <title>Developing a high-quality reference genome for a parasitic bivalve with doubly uniparental inheritance (Bivalvia: Unionida).</title>
        <authorList>
            <person name="Smith C.H."/>
        </authorList>
    </citation>
    <scope>NUCLEOTIDE SEQUENCE</scope>
    <source>
        <strain evidence="1">CHS0354</strain>
        <tissue evidence="1">Mantle</tissue>
    </source>
</reference>
<dbReference type="Proteomes" id="UP001195483">
    <property type="component" value="Unassembled WGS sequence"/>
</dbReference>
<proteinExistence type="predicted"/>
<dbReference type="EMBL" id="JAEAOA010000103">
    <property type="protein sequence ID" value="KAK3592357.1"/>
    <property type="molecule type" value="Genomic_DNA"/>
</dbReference>
<reference evidence="1" key="3">
    <citation type="submission" date="2023-05" db="EMBL/GenBank/DDBJ databases">
        <authorList>
            <person name="Smith C.H."/>
        </authorList>
    </citation>
    <scope>NUCLEOTIDE SEQUENCE</scope>
    <source>
        <strain evidence="1">CHS0354</strain>
        <tissue evidence="1">Mantle</tissue>
    </source>
</reference>
<sequence length="169" mass="18242">MTSQEAISAKIRSAKKKQEELIPIERSAQSKLVSTHAHRAHPVILNNIKWLLQHHPTPDDERNCGCGGGGSLLKINTDHTGELIVTTEYNDNISMSSHSAGYWRVDVISGPPLISGVQQTNGMCSDGADAIVATDLETPKPLLVLIVALAPLTLSMPPSTSIFDMYGME</sequence>
<keyword evidence="2" id="KW-1185">Reference proteome</keyword>
<gene>
    <name evidence="1" type="ORF">CHS0354_000975</name>
</gene>
<name>A0AAE0SI01_9BIVA</name>
<evidence type="ECO:0000313" key="1">
    <source>
        <dbReference type="EMBL" id="KAK3592357.1"/>
    </source>
</evidence>
<organism evidence="1 2">
    <name type="scientific">Potamilus streckersoni</name>
    <dbReference type="NCBI Taxonomy" id="2493646"/>
    <lineage>
        <taxon>Eukaryota</taxon>
        <taxon>Metazoa</taxon>
        <taxon>Spiralia</taxon>
        <taxon>Lophotrochozoa</taxon>
        <taxon>Mollusca</taxon>
        <taxon>Bivalvia</taxon>
        <taxon>Autobranchia</taxon>
        <taxon>Heteroconchia</taxon>
        <taxon>Palaeoheterodonta</taxon>
        <taxon>Unionida</taxon>
        <taxon>Unionoidea</taxon>
        <taxon>Unionidae</taxon>
        <taxon>Ambleminae</taxon>
        <taxon>Lampsilini</taxon>
        <taxon>Potamilus</taxon>
    </lineage>
</organism>
<protein>
    <submittedName>
        <fullName evidence="1">Uncharacterized protein</fullName>
    </submittedName>
</protein>
<accession>A0AAE0SI01</accession>
<comment type="caution">
    <text evidence="1">The sequence shown here is derived from an EMBL/GenBank/DDBJ whole genome shotgun (WGS) entry which is preliminary data.</text>
</comment>
<dbReference type="AlphaFoldDB" id="A0AAE0SI01"/>